<evidence type="ECO:0000256" key="3">
    <source>
        <dbReference type="ARBA" id="ARBA00022692"/>
    </source>
</evidence>
<dbReference type="Proteomes" id="UP000437736">
    <property type="component" value="Unassembled WGS sequence"/>
</dbReference>
<keyword evidence="4 6" id="KW-1133">Transmembrane helix</keyword>
<gene>
    <name evidence="8" type="ORF">GHK86_15105</name>
</gene>
<evidence type="ECO:0000256" key="1">
    <source>
        <dbReference type="ARBA" id="ARBA00004141"/>
    </source>
</evidence>
<comment type="caution">
    <text evidence="8">The sequence shown here is derived from an EMBL/GenBank/DDBJ whole genome shotgun (WGS) entry which is preliminary data.</text>
</comment>
<name>A0ABW9QX72_9ACTN</name>
<keyword evidence="5 6" id="KW-0472">Membrane</keyword>
<dbReference type="InterPro" id="IPR002781">
    <property type="entry name" value="TM_pro_TauE-like"/>
</dbReference>
<comment type="subcellular location">
    <subcellularLocation>
        <location evidence="6">Cell membrane</location>
        <topology evidence="6">Multi-pass membrane protein</topology>
    </subcellularLocation>
    <subcellularLocation>
        <location evidence="1">Membrane</location>
        <topology evidence="1">Multi-pass membrane protein</topology>
    </subcellularLocation>
</comment>
<accession>A0ABW9QX72</accession>
<evidence type="ECO:0000256" key="2">
    <source>
        <dbReference type="ARBA" id="ARBA00009142"/>
    </source>
</evidence>
<feature type="transmembrane region" description="Helical" evidence="6">
    <location>
        <begin position="249"/>
        <end position="272"/>
    </location>
</feature>
<dbReference type="InterPro" id="IPR051598">
    <property type="entry name" value="TSUP/Inactive_protease-like"/>
</dbReference>
<organism evidence="8 9">
    <name type="scientific">Acidiferrimicrobium australe</name>
    <dbReference type="NCBI Taxonomy" id="2664430"/>
    <lineage>
        <taxon>Bacteria</taxon>
        <taxon>Bacillati</taxon>
        <taxon>Actinomycetota</taxon>
        <taxon>Acidimicrobiia</taxon>
        <taxon>Acidimicrobiales</taxon>
        <taxon>Acidimicrobiaceae</taxon>
        <taxon>Acidiferrimicrobium</taxon>
    </lineage>
</organism>
<protein>
    <recommendedName>
        <fullName evidence="6">Probable membrane transporter protein</fullName>
    </recommendedName>
</protein>
<evidence type="ECO:0000256" key="4">
    <source>
        <dbReference type="ARBA" id="ARBA00022989"/>
    </source>
</evidence>
<keyword evidence="3 6" id="KW-0812">Transmembrane</keyword>
<keyword evidence="9" id="KW-1185">Reference proteome</keyword>
<keyword evidence="6" id="KW-1003">Cell membrane</keyword>
<evidence type="ECO:0000256" key="6">
    <source>
        <dbReference type="RuleBase" id="RU363041"/>
    </source>
</evidence>
<feature type="transmembrane region" description="Helical" evidence="6">
    <location>
        <begin position="312"/>
        <end position="331"/>
    </location>
</feature>
<evidence type="ECO:0000313" key="9">
    <source>
        <dbReference type="Proteomes" id="UP000437736"/>
    </source>
</evidence>
<dbReference type="PANTHER" id="PTHR43701">
    <property type="entry name" value="MEMBRANE TRANSPORTER PROTEIN MJ0441-RELATED"/>
    <property type="match status" value="1"/>
</dbReference>
<proteinExistence type="inferred from homology"/>
<feature type="transmembrane region" description="Helical" evidence="6">
    <location>
        <begin position="74"/>
        <end position="94"/>
    </location>
</feature>
<evidence type="ECO:0000256" key="5">
    <source>
        <dbReference type="ARBA" id="ARBA00023136"/>
    </source>
</evidence>
<feature type="region of interest" description="Disordered" evidence="7">
    <location>
        <begin position="1"/>
        <end position="33"/>
    </location>
</feature>
<evidence type="ECO:0000256" key="7">
    <source>
        <dbReference type="SAM" id="MobiDB-lite"/>
    </source>
</evidence>
<dbReference type="PANTHER" id="PTHR43701:SF2">
    <property type="entry name" value="MEMBRANE TRANSPORTER PROTEIN YJNA-RELATED"/>
    <property type="match status" value="1"/>
</dbReference>
<reference evidence="8 9" key="1">
    <citation type="submission" date="2019-11" db="EMBL/GenBank/DDBJ databases">
        <title>Acidiferrimicrobium australis gen. nov., sp. nov., an acidophilic and obligately heterotrophic, member of the Actinobacteria that catalyses dissimilatory oxido- reduction of iron isolated from metal-rich acidic water in Chile.</title>
        <authorList>
            <person name="Gonzalez D."/>
            <person name="Huber K."/>
            <person name="Hedrich S."/>
            <person name="Rojas-Villalobos C."/>
            <person name="Quatrini R."/>
            <person name="Dinamarca M.A."/>
            <person name="Schwarz A."/>
            <person name="Canales C."/>
            <person name="Nancucheo I."/>
        </authorList>
    </citation>
    <scope>NUCLEOTIDE SEQUENCE [LARGE SCALE GENOMIC DNA]</scope>
    <source>
        <strain evidence="8 9">USS-CCA1</strain>
    </source>
</reference>
<dbReference type="EMBL" id="WJHE01000823">
    <property type="protein sequence ID" value="MST34044.1"/>
    <property type="molecule type" value="Genomic_DNA"/>
</dbReference>
<dbReference type="Pfam" id="PF01925">
    <property type="entry name" value="TauE"/>
    <property type="match status" value="1"/>
</dbReference>
<comment type="similarity">
    <text evidence="2 6">Belongs to the 4-toluene sulfonate uptake permease (TSUP) (TC 2.A.102) family.</text>
</comment>
<feature type="transmembrane region" description="Helical" evidence="6">
    <location>
        <begin position="101"/>
        <end position="123"/>
    </location>
</feature>
<sequence length="369" mass="37271">MRRGRTARSCKGPRRRGYRPVRSPHGRPPRLAGARRRRYSTYIHTFLLATVGLHVQVGLGIAAGLAALGIVAGWLGAAIGIGGGVIVVPALVLGFGFDTKVAVATSLIAVVATSAAAGSAYAGAGQTNLRLALALEIATTVGGLVGGVVAVLIAPTAIDAVFAAVMLLTAALVLRGRDEHGSVEEADEGDAELTHQASPPAPEAAAGGGVAQLVAAGKRVGWEERGSLGGAYLDQATGTLVRYRAVRLWIGWSVSLLAGMLSGLLGVGGGFLKVPAMHLGMKVPIKVSAATSNFMIGVTAIASLFVYFARGYVLPLAAAPVAVGIALGAYAGARSSQRVSAATLRRILAVVLVLVAVQMGLKAVGGLGV</sequence>
<feature type="transmembrane region" description="Helical" evidence="6">
    <location>
        <begin position="284"/>
        <end position="306"/>
    </location>
</feature>
<feature type="transmembrane region" description="Helical" evidence="6">
    <location>
        <begin position="45"/>
        <end position="68"/>
    </location>
</feature>
<evidence type="ECO:0000313" key="8">
    <source>
        <dbReference type="EMBL" id="MST34044.1"/>
    </source>
</evidence>
<feature type="transmembrane region" description="Helical" evidence="6">
    <location>
        <begin position="343"/>
        <end position="361"/>
    </location>
</feature>